<dbReference type="Proteomes" id="UP001165541">
    <property type="component" value="Unassembled WGS sequence"/>
</dbReference>
<name>A0ABT0YKK2_9BURK</name>
<dbReference type="RefSeq" id="WP_251777466.1">
    <property type="nucleotide sequence ID" value="NZ_JAMKFE010000003.1"/>
</dbReference>
<reference evidence="2" key="1">
    <citation type="submission" date="2022-05" db="EMBL/GenBank/DDBJ databases">
        <title>Schlegelella sp. nov., isolated from mangrove soil.</title>
        <authorList>
            <person name="Liu Y."/>
            <person name="Ge X."/>
            <person name="Liu W."/>
        </authorList>
    </citation>
    <scope>NUCLEOTIDE SEQUENCE</scope>
    <source>
        <strain evidence="2">S2-27</strain>
    </source>
</reference>
<dbReference type="PANTHER" id="PTHR44757">
    <property type="entry name" value="DIGUANYLATE CYCLASE DGCP"/>
    <property type="match status" value="1"/>
</dbReference>
<dbReference type="InterPro" id="IPR000160">
    <property type="entry name" value="GGDEF_dom"/>
</dbReference>
<dbReference type="Gene3D" id="3.30.450.20">
    <property type="entry name" value="PAS domain"/>
    <property type="match status" value="2"/>
</dbReference>
<evidence type="ECO:0000313" key="3">
    <source>
        <dbReference type="Proteomes" id="UP001165541"/>
    </source>
</evidence>
<dbReference type="SUPFAM" id="SSF55073">
    <property type="entry name" value="Nucleotide cyclase"/>
    <property type="match status" value="1"/>
</dbReference>
<dbReference type="PANTHER" id="PTHR44757:SF2">
    <property type="entry name" value="BIOFILM ARCHITECTURE MAINTENANCE PROTEIN MBAA"/>
    <property type="match status" value="1"/>
</dbReference>
<evidence type="ECO:0000313" key="2">
    <source>
        <dbReference type="EMBL" id="MCM5679270.1"/>
    </source>
</evidence>
<evidence type="ECO:0000259" key="1">
    <source>
        <dbReference type="PROSITE" id="PS50887"/>
    </source>
</evidence>
<sequence>MTAMAGGEFADMFELAPVSLWLEDYSELKRLFERWRADGVTDLREHLYTHRDKVAECSRCLRVLKVNRRTLELFGADDVDHLVSQLDSVFRDDMFEQHVEELAALWDGATRFRSQTVNYTLSGQRLDILLNATLLPGHEHTWDRVLLSIEDITSRMQAQRELLHSEQYARGLFEHSPVSLWVEDFSSVKHLLDDVRRQGITDFRTFIDVHPEFVTRCMQEIRVVDVNQQTLSMFAVADKPTLLKRLDEVFRDDMQAHFAEQLIDLWNGKLFQQRETVNYTLAGETVNVYMQFSVLPGHEATWELALVSLTDITARKKAEAYLEFLGKHDVLTKLRNRSYYSDELNRLERKGPFPVTVVILDLNGLKPVNDQLGHGAGDALLRRAGEVLAKAADRPVCAARIGGDEFAMLLPGTDERAAQHAIDNVLKLVELNNQFYPGAPLSFSIGTATCESGDRLESAVALADARMYEAKRAYYLSTGQDRRKRR</sequence>
<dbReference type="InterPro" id="IPR043128">
    <property type="entry name" value="Rev_trsase/Diguanyl_cyclase"/>
</dbReference>
<dbReference type="SMART" id="SM00267">
    <property type="entry name" value="GGDEF"/>
    <property type="match status" value="1"/>
</dbReference>
<dbReference type="InterPro" id="IPR029787">
    <property type="entry name" value="Nucleotide_cyclase"/>
</dbReference>
<dbReference type="NCBIfam" id="TIGR00254">
    <property type="entry name" value="GGDEF"/>
    <property type="match status" value="1"/>
</dbReference>
<dbReference type="SUPFAM" id="SSF55785">
    <property type="entry name" value="PYP-like sensor domain (PAS domain)"/>
    <property type="match status" value="2"/>
</dbReference>
<organism evidence="2 3">
    <name type="scientific">Caldimonas mangrovi</name>
    <dbReference type="NCBI Taxonomy" id="2944811"/>
    <lineage>
        <taxon>Bacteria</taxon>
        <taxon>Pseudomonadati</taxon>
        <taxon>Pseudomonadota</taxon>
        <taxon>Betaproteobacteria</taxon>
        <taxon>Burkholderiales</taxon>
        <taxon>Sphaerotilaceae</taxon>
        <taxon>Caldimonas</taxon>
    </lineage>
</organism>
<protein>
    <submittedName>
        <fullName evidence="2">Sensor domain-containing diguanylate cyclase</fullName>
    </submittedName>
</protein>
<dbReference type="PROSITE" id="PS50887">
    <property type="entry name" value="GGDEF"/>
    <property type="match status" value="1"/>
</dbReference>
<proteinExistence type="predicted"/>
<dbReference type="InterPro" id="IPR052155">
    <property type="entry name" value="Biofilm_reg_signaling"/>
</dbReference>
<dbReference type="CDD" id="cd01949">
    <property type="entry name" value="GGDEF"/>
    <property type="match status" value="1"/>
</dbReference>
<dbReference type="EMBL" id="JAMKFE010000003">
    <property type="protein sequence ID" value="MCM5679270.1"/>
    <property type="molecule type" value="Genomic_DNA"/>
</dbReference>
<dbReference type="Gene3D" id="3.30.70.270">
    <property type="match status" value="1"/>
</dbReference>
<feature type="domain" description="GGDEF" evidence="1">
    <location>
        <begin position="353"/>
        <end position="486"/>
    </location>
</feature>
<gene>
    <name evidence="2" type="ORF">M8A51_06965</name>
</gene>
<comment type="caution">
    <text evidence="2">The sequence shown here is derived from an EMBL/GenBank/DDBJ whole genome shotgun (WGS) entry which is preliminary data.</text>
</comment>
<keyword evidence="3" id="KW-1185">Reference proteome</keyword>
<accession>A0ABT0YKK2</accession>
<dbReference type="Pfam" id="PF00990">
    <property type="entry name" value="GGDEF"/>
    <property type="match status" value="1"/>
</dbReference>
<dbReference type="InterPro" id="IPR035965">
    <property type="entry name" value="PAS-like_dom_sf"/>
</dbReference>